<proteinExistence type="predicted"/>
<dbReference type="Proteomes" id="UP000783796">
    <property type="component" value="Unassembled WGS sequence"/>
</dbReference>
<evidence type="ECO:0000313" key="1">
    <source>
        <dbReference type="EMBL" id="MBU3837288.1"/>
    </source>
</evidence>
<reference evidence="1" key="2">
    <citation type="submission" date="2021-04" db="EMBL/GenBank/DDBJ databases">
        <authorList>
            <person name="Gilroy R."/>
        </authorList>
    </citation>
    <scope>NUCLEOTIDE SEQUENCE</scope>
    <source>
        <strain evidence="1">G4-2901</strain>
    </source>
</reference>
<dbReference type="AlphaFoldDB" id="A0A948TA93"/>
<name>A0A948TA93_9BACT</name>
<reference evidence="1" key="1">
    <citation type="journal article" date="2021" name="PeerJ">
        <title>Extensive microbial diversity within the chicken gut microbiome revealed by metagenomics and culture.</title>
        <authorList>
            <person name="Gilroy R."/>
            <person name="Ravi A."/>
            <person name="Getino M."/>
            <person name="Pursley I."/>
            <person name="Horton D.L."/>
            <person name="Alikhan N.F."/>
            <person name="Baker D."/>
            <person name="Gharbi K."/>
            <person name="Hall N."/>
            <person name="Watson M."/>
            <person name="Adriaenssens E.M."/>
            <person name="Foster-Nyarko E."/>
            <person name="Jarju S."/>
            <person name="Secka A."/>
            <person name="Antonio M."/>
            <person name="Oren A."/>
            <person name="Chaudhuri R.R."/>
            <person name="La Ragione R."/>
            <person name="Hildebrand F."/>
            <person name="Pallen M.J."/>
        </authorList>
    </citation>
    <scope>NUCLEOTIDE SEQUENCE</scope>
    <source>
        <strain evidence="1">G4-2901</strain>
    </source>
</reference>
<gene>
    <name evidence="1" type="ORF">H9777_02990</name>
</gene>
<protein>
    <submittedName>
        <fullName evidence="1">Uncharacterized protein</fullName>
    </submittedName>
</protein>
<comment type="caution">
    <text evidence="1">The sequence shown here is derived from an EMBL/GenBank/DDBJ whole genome shotgun (WGS) entry which is preliminary data.</text>
</comment>
<dbReference type="EMBL" id="JAHLFW010000030">
    <property type="protein sequence ID" value="MBU3837288.1"/>
    <property type="molecule type" value="Genomic_DNA"/>
</dbReference>
<organism evidence="1 2">
    <name type="scientific">Candidatus Phocaeicola faecigallinarum</name>
    <dbReference type="NCBI Taxonomy" id="2838732"/>
    <lineage>
        <taxon>Bacteria</taxon>
        <taxon>Pseudomonadati</taxon>
        <taxon>Bacteroidota</taxon>
        <taxon>Bacteroidia</taxon>
        <taxon>Bacteroidales</taxon>
        <taxon>Bacteroidaceae</taxon>
        <taxon>Phocaeicola</taxon>
    </lineage>
</organism>
<accession>A0A948TA93</accession>
<sequence>MSQLIYTEDTTFSYTEVHELKVRFRNMNFFRNNEYKGNLVKGYTLPGLWILPSVSYQPLKTLKIEAGAYMLRYWGENQYPNTHYTNLPGYETDDTQSAFHAVPFFRIHYAPTPEISLVLGNIYGRNNHGLIEPLYNKEMIMTSDPEAGVQLLWNTRRFNLDMWVNWESFIFQGDKQQEEFTFGISSRIKANSPTFENNKAHFYIPLQLIFKHQGGEINTSATVRNVKTWLNAAAGLGIDIKMPFRNFKKLNFEAHAAYYSQQKGNTFPFDKGYGIYGKAVGDFKNFRLHAGYWQCHNFVSLMGDSLFGAVSISNKNLVYDKPKTAFLSLEYAHHIGKGFAIGIHADAYNTFKSNTRSINIDKDGNTITTTSSVPNSISFIAGIYLRTDFSFLIKRF</sequence>
<evidence type="ECO:0000313" key="2">
    <source>
        <dbReference type="Proteomes" id="UP000783796"/>
    </source>
</evidence>